<dbReference type="Gene3D" id="3.30.360.10">
    <property type="entry name" value="Dihydrodipicolinate Reductase, domain 2"/>
    <property type="match status" value="1"/>
</dbReference>
<keyword evidence="5" id="KW-1185">Reference proteome</keyword>
<evidence type="ECO:0000259" key="2">
    <source>
        <dbReference type="Pfam" id="PF01408"/>
    </source>
</evidence>
<gene>
    <name evidence="4" type="ORF">K7862_26095</name>
</gene>
<dbReference type="InterPro" id="IPR050463">
    <property type="entry name" value="Gfo/Idh/MocA_oxidrdct_glycsds"/>
</dbReference>
<proteinExistence type="predicted"/>
<dbReference type="PANTHER" id="PTHR43818:SF11">
    <property type="entry name" value="BCDNA.GH03377"/>
    <property type="match status" value="1"/>
</dbReference>
<accession>A0ABS7QH33</accession>
<dbReference type="RefSeq" id="WP_222966778.1">
    <property type="nucleotide sequence ID" value="NZ_JAINZZ010000041.1"/>
</dbReference>
<dbReference type="InterPro" id="IPR000683">
    <property type="entry name" value="Gfo/Idh/MocA-like_OxRdtase_N"/>
</dbReference>
<evidence type="ECO:0000313" key="5">
    <source>
        <dbReference type="Proteomes" id="UP000778578"/>
    </source>
</evidence>
<feature type="domain" description="Gal80p-like C-terminal" evidence="3">
    <location>
        <begin position="132"/>
        <end position="271"/>
    </location>
</feature>
<organism evidence="4 5">
    <name type="scientific">Actinacidiphila acidipaludis</name>
    <dbReference type="NCBI Taxonomy" id="2873382"/>
    <lineage>
        <taxon>Bacteria</taxon>
        <taxon>Bacillati</taxon>
        <taxon>Actinomycetota</taxon>
        <taxon>Actinomycetes</taxon>
        <taxon>Kitasatosporales</taxon>
        <taxon>Streptomycetaceae</taxon>
        <taxon>Actinacidiphila</taxon>
    </lineage>
</organism>
<dbReference type="SUPFAM" id="SSF55347">
    <property type="entry name" value="Glyceraldehyde-3-phosphate dehydrogenase-like, C-terminal domain"/>
    <property type="match status" value="1"/>
</dbReference>
<reference evidence="4 5" key="1">
    <citation type="submission" date="2021-08" db="EMBL/GenBank/DDBJ databases">
        <title>WGS of actinomycetes from Thailand.</title>
        <authorList>
            <person name="Thawai C."/>
        </authorList>
    </citation>
    <scope>NUCLEOTIDE SEQUENCE [LARGE SCALE GENOMIC DNA]</scope>
    <source>
        <strain evidence="4 5">PLK6-54</strain>
    </source>
</reference>
<dbReference type="Gene3D" id="3.40.50.720">
    <property type="entry name" value="NAD(P)-binding Rossmann-like Domain"/>
    <property type="match status" value="1"/>
</dbReference>
<dbReference type="InterPro" id="IPR055080">
    <property type="entry name" value="Gal80p-like_C"/>
</dbReference>
<evidence type="ECO:0000313" key="4">
    <source>
        <dbReference type="EMBL" id="MBY8881084.1"/>
    </source>
</evidence>
<feature type="domain" description="Gfo/Idh/MocA-like oxidoreductase N-terminal" evidence="2">
    <location>
        <begin position="4"/>
        <end position="122"/>
    </location>
</feature>
<dbReference type="InterPro" id="IPR036291">
    <property type="entry name" value="NAD(P)-bd_dom_sf"/>
</dbReference>
<evidence type="ECO:0000256" key="1">
    <source>
        <dbReference type="ARBA" id="ARBA00023002"/>
    </source>
</evidence>
<sequence length="367" mass="38210">MKTIGVGIIGASSGGWASLSHLPALRALDGFEVRAVATTRQASAEAAAAEYGVPLAFDNDRDLVSHPDVDLVVVAVKVPYHRPLVSTALAAGKTVYCEWPLGVSLGEAESLTADAAAAQARTVIGLQARNAPVIRYVRDLVEEGFVGRVLGTTMVGSGVAWGPETTGAQAYTFDASQGATALTVPAMHAVDALNFVLGDFTEVTARLGTARPEVHLSDTGEVRPVTAPDQIAISGALGLGAVASVYYRGAFSRGDNFHWEINGTRGDLVLTADGPNGNLQVADLRLQGGRDADTGVTEMPVPDAYYGRVPRTLTGPAHNVAQTYAALAEDLRAGTSTVAGFDHALRQHRLIDAIETSARTGTVRTLG</sequence>
<protein>
    <submittedName>
        <fullName evidence="4">Gfo/Idh/MocA family oxidoreductase</fullName>
    </submittedName>
</protein>
<dbReference type="Pfam" id="PF01408">
    <property type="entry name" value="GFO_IDH_MocA"/>
    <property type="match status" value="1"/>
</dbReference>
<dbReference type="EMBL" id="JAINZZ010000041">
    <property type="protein sequence ID" value="MBY8881084.1"/>
    <property type="molecule type" value="Genomic_DNA"/>
</dbReference>
<comment type="caution">
    <text evidence="4">The sequence shown here is derived from an EMBL/GenBank/DDBJ whole genome shotgun (WGS) entry which is preliminary data.</text>
</comment>
<keyword evidence="1" id="KW-0560">Oxidoreductase</keyword>
<name>A0ABS7QH33_9ACTN</name>
<evidence type="ECO:0000259" key="3">
    <source>
        <dbReference type="Pfam" id="PF22685"/>
    </source>
</evidence>
<dbReference type="Pfam" id="PF22685">
    <property type="entry name" value="Gal80p_C-like"/>
    <property type="match status" value="1"/>
</dbReference>
<dbReference type="Proteomes" id="UP000778578">
    <property type="component" value="Unassembled WGS sequence"/>
</dbReference>
<dbReference type="PANTHER" id="PTHR43818">
    <property type="entry name" value="BCDNA.GH03377"/>
    <property type="match status" value="1"/>
</dbReference>
<dbReference type="SUPFAM" id="SSF51735">
    <property type="entry name" value="NAD(P)-binding Rossmann-fold domains"/>
    <property type="match status" value="1"/>
</dbReference>